<evidence type="ECO:0000256" key="4">
    <source>
        <dbReference type="ARBA" id="ARBA00022452"/>
    </source>
</evidence>
<evidence type="ECO:0000256" key="10">
    <source>
        <dbReference type="ARBA" id="ARBA00023077"/>
    </source>
</evidence>
<dbReference type="CDD" id="cd01347">
    <property type="entry name" value="ligand_gated_channel"/>
    <property type="match status" value="1"/>
</dbReference>
<dbReference type="PANTHER" id="PTHR32552:SF68">
    <property type="entry name" value="FERRICHROME OUTER MEMBRANE TRANSPORTER_PHAGE RECEPTOR"/>
    <property type="match status" value="1"/>
</dbReference>
<dbReference type="EMBL" id="SNZR01000016">
    <property type="protein sequence ID" value="TDR87066.1"/>
    <property type="molecule type" value="Genomic_DNA"/>
</dbReference>
<accession>A0A4R7BSU1</accession>
<keyword evidence="9" id="KW-0406">Ion transport</keyword>
<dbReference type="AlphaFoldDB" id="A0A4R7BSU1"/>
<keyword evidence="21" id="KW-1185">Reference proteome</keyword>
<dbReference type="RefSeq" id="WP_166652573.1">
    <property type="nucleotide sequence ID" value="NZ_SNZR01000016.1"/>
</dbReference>
<feature type="chain" id="PRO_5020877537" evidence="17">
    <location>
        <begin position="24"/>
        <end position="784"/>
    </location>
</feature>
<keyword evidence="3 14" id="KW-0813">Transport</keyword>
<dbReference type="FunFam" id="2.170.130.10:FF:000001">
    <property type="entry name" value="Catecholate siderophore TonB-dependent receptor"/>
    <property type="match status" value="1"/>
</dbReference>
<keyword evidence="7 17" id="KW-0732">Signal</keyword>
<reference evidence="20 21" key="1">
    <citation type="submission" date="2019-03" db="EMBL/GenBank/DDBJ databases">
        <title>Genomic Encyclopedia of Type Strains, Phase IV (KMG-IV): sequencing the most valuable type-strain genomes for metagenomic binning, comparative biology and taxonomic classification.</title>
        <authorList>
            <person name="Goeker M."/>
        </authorList>
    </citation>
    <scope>NUCLEOTIDE SEQUENCE [LARGE SCALE GENOMIC DNA]</scope>
    <source>
        <strain evidence="20 21">DSM 25903</strain>
    </source>
</reference>
<evidence type="ECO:0000256" key="11">
    <source>
        <dbReference type="ARBA" id="ARBA00023136"/>
    </source>
</evidence>
<keyword evidence="5" id="KW-0410">Iron transport</keyword>
<dbReference type="InterPro" id="IPR012910">
    <property type="entry name" value="Plug_dom"/>
</dbReference>
<evidence type="ECO:0000259" key="19">
    <source>
        <dbReference type="Pfam" id="PF07715"/>
    </source>
</evidence>
<dbReference type="GO" id="GO:0015344">
    <property type="term" value="F:siderophore uptake transmembrane transporter activity"/>
    <property type="evidence" value="ECO:0007669"/>
    <property type="project" value="TreeGrafter"/>
</dbReference>
<evidence type="ECO:0000256" key="9">
    <source>
        <dbReference type="ARBA" id="ARBA00023065"/>
    </source>
</evidence>
<keyword evidence="13 14" id="KW-0998">Cell outer membrane</keyword>
<dbReference type="Pfam" id="PF00593">
    <property type="entry name" value="TonB_dep_Rec_b-barrel"/>
    <property type="match status" value="1"/>
</dbReference>
<dbReference type="NCBIfam" id="TIGR01783">
    <property type="entry name" value="TonB-siderophor"/>
    <property type="match status" value="1"/>
</dbReference>
<dbReference type="GO" id="GO:0009279">
    <property type="term" value="C:cell outer membrane"/>
    <property type="evidence" value="ECO:0007669"/>
    <property type="project" value="UniProtKB-SubCell"/>
</dbReference>
<name>A0A4R7BSU1_9HYPH</name>
<keyword evidence="10 15" id="KW-0798">TonB box</keyword>
<comment type="similarity">
    <text evidence="2 14 15">Belongs to the TonB-dependent receptor family.</text>
</comment>
<evidence type="ECO:0000256" key="7">
    <source>
        <dbReference type="ARBA" id="ARBA00022729"/>
    </source>
</evidence>
<evidence type="ECO:0000256" key="3">
    <source>
        <dbReference type="ARBA" id="ARBA00022448"/>
    </source>
</evidence>
<dbReference type="Gene3D" id="2.40.170.20">
    <property type="entry name" value="TonB-dependent receptor, beta-barrel domain"/>
    <property type="match status" value="1"/>
</dbReference>
<protein>
    <submittedName>
        <fullName evidence="20">Iron complex outermembrane receptor protein</fullName>
    </submittedName>
</protein>
<keyword evidence="6 14" id="KW-0812">Transmembrane</keyword>
<dbReference type="Pfam" id="PF07715">
    <property type="entry name" value="Plug"/>
    <property type="match status" value="1"/>
</dbReference>
<dbReference type="Proteomes" id="UP000295122">
    <property type="component" value="Unassembled WGS sequence"/>
</dbReference>
<evidence type="ECO:0000256" key="17">
    <source>
        <dbReference type="SAM" id="SignalP"/>
    </source>
</evidence>
<evidence type="ECO:0000313" key="20">
    <source>
        <dbReference type="EMBL" id="TDR87066.1"/>
    </source>
</evidence>
<dbReference type="InterPro" id="IPR037066">
    <property type="entry name" value="Plug_dom_sf"/>
</dbReference>
<evidence type="ECO:0000256" key="15">
    <source>
        <dbReference type="RuleBase" id="RU003357"/>
    </source>
</evidence>
<feature type="region of interest" description="Disordered" evidence="16">
    <location>
        <begin position="27"/>
        <end position="69"/>
    </location>
</feature>
<evidence type="ECO:0000256" key="6">
    <source>
        <dbReference type="ARBA" id="ARBA00022692"/>
    </source>
</evidence>
<dbReference type="InterPro" id="IPR010105">
    <property type="entry name" value="TonB_sidphr_rcpt"/>
</dbReference>
<dbReference type="Gene3D" id="2.170.130.10">
    <property type="entry name" value="TonB-dependent receptor, plug domain"/>
    <property type="match status" value="1"/>
</dbReference>
<dbReference type="PANTHER" id="PTHR32552">
    <property type="entry name" value="FERRICHROME IRON RECEPTOR-RELATED"/>
    <property type="match status" value="1"/>
</dbReference>
<evidence type="ECO:0000256" key="2">
    <source>
        <dbReference type="ARBA" id="ARBA00009810"/>
    </source>
</evidence>
<feature type="signal peptide" evidence="17">
    <location>
        <begin position="1"/>
        <end position="23"/>
    </location>
</feature>
<evidence type="ECO:0000256" key="1">
    <source>
        <dbReference type="ARBA" id="ARBA00004571"/>
    </source>
</evidence>
<proteinExistence type="inferred from homology"/>
<keyword evidence="8" id="KW-0408">Iron</keyword>
<evidence type="ECO:0000256" key="8">
    <source>
        <dbReference type="ARBA" id="ARBA00023004"/>
    </source>
</evidence>
<dbReference type="InterPro" id="IPR039426">
    <property type="entry name" value="TonB-dep_rcpt-like"/>
</dbReference>
<gene>
    <name evidence="20" type="ORF">EV668_4145</name>
</gene>
<comment type="caution">
    <text evidence="20">The sequence shown here is derived from an EMBL/GenBank/DDBJ whole genome shotgun (WGS) entry which is preliminary data.</text>
</comment>
<evidence type="ECO:0000256" key="5">
    <source>
        <dbReference type="ARBA" id="ARBA00022496"/>
    </source>
</evidence>
<sequence length="784" mass="84908">MPTALKASAAMGLLVLLSTTALAQQTGGTLPPVTVDPPAERRMAPRAVQPAARAESARRAAPRRARQTPVRAVAHPSAVPVSAPATAPVPVERANGPVAGIVATRSATGTKTDTPILETPQSISVIPRAQMDQQGVESVSQALRYSAGIAPEARPANNRYDSIFVRGFGGGGTSANYVNYWDGMRVLRGQNYLVPSIDPYSLERIEVLRGPASVLFGQVNVGGLVNMVSKRPTEVPVREVQLQTGSYGRIQTAFDLGGPIDEQGQFLYRVTGLFRDAGTQVSHTEEQRIMIAPSFTWRPNDTTKLTVYGHYQRDPETGFYGFLPALGTLYANKYGGRIPTKFFTGEPGFEGFHRNQAHLGYEIEHKPMDGVTLRQNLRFVDMDSKFRTVVAAGLQADQTTLNRRITYSREAARGLIVDNQAQFDFTTGPLQHKVLVGMDYLNVASHHNTGVASGNPINYLAPVYGQTTFGSLTAPRGQQDQRQLGIYAQDQIKFERLVITGGVRQDWAETRTFDFGNFSRTKSIEQATTGRVGAVYLFDNGLAPYANYATSFDPLVSGKTLEGTPLAPTTGEQYEVGLKYRPVGYNAFVQVSAYDLTQNNVASAIPGQPGLFTQIGQVRSRGIEFEARATVAKSLDLIASFATMDVEITRAGWRDATVGQRPIGAPAHTASGWAYYTVQDGWLDGLGFGGGVRYIGGTLGQNNPTVAPVIPGATTGVFKVPAYTLYDAAVSYDFGRKFPELKGLKLSVNATNLTDKTYVASCFASAQCVYGYRRAVLGTLSYRW</sequence>
<comment type="subcellular location">
    <subcellularLocation>
        <location evidence="1 14">Cell outer membrane</location>
        <topology evidence="1 14">Multi-pass membrane protein</topology>
    </subcellularLocation>
</comment>
<dbReference type="InterPro" id="IPR036942">
    <property type="entry name" value="Beta-barrel_TonB_sf"/>
</dbReference>
<evidence type="ECO:0000256" key="16">
    <source>
        <dbReference type="SAM" id="MobiDB-lite"/>
    </source>
</evidence>
<evidence type="ECO:0000256" key="14">
    <source>
        <dbReference type="PROSITE-ProRule" id="PRU01360"/>
    </source>
</evidence>
<dbReference type="GO" id="GO:0015891">
    <property type="term" value="P:siderophore transport"/>
    <property type="evidence" value="ECO:0007669"/>
    <property type="project" value="InterPro"/>
</dbReference>
<keyword evidence="4 14" id="KW-1134">Transmembrane beta strand</keyword>
<evidence type="ECO:0000256" key="12">
    <source>
        <dbReference type="ARBA" id="ARBA00023170"/>
    </source>
</evidence>
<dbReference type="GO" id="GO:0038023">
    <property type="term" value="F:signaling receptor activity"/>
    <property type="evidence" value="ECO:0007669"/>
    <property type="project" value="InterPro"/>
</dbReference>
<dbReference type="SUPFAM" id="SSF56935">
    <property type="entry name" value="Porins"/>
    <property type="match status" value="1"/>
</dbReference>
<organism evidence="20 21">
    <name type="scientific">Enterovirga rhinocerotis</name>
    <dbReference type="NCBI Taxonomy" id="1339210"/>
    <lineage>
        <taxon>Bacteria</taxon>
        <taxon>Pseudomonadati</taxon>
        <taxon>Pseudomonadota</taxon>
        <taxon>Alphaproteobacteria</taxon>
        <taxon>Hyphomicrobiales</taxon>
        <taxon>Methylobacteriaceae</taxon>
        <taxon>Enterovirga</taxon>
    </lineage>
</organism>
<dbReference type="InterPro" id="IPR000531">
    <property type="entry name" value="Beta-barrel_TonB"/>
</dbReference>
<evidence type="ECO:0000256" key="13">
    <source>
        <dbReference type="ARBA" id="ARBA00023237"/>
    </source>
</evidence>
<evidence type="ECO:0000259" key="18">
    <source>
        <dbReference type="Pfam" id="PF00593"/>
    </source>
</evidence>
<feature type="domain" description="TonB-dependent receptor plug" evidence="19">
    <location>
        <begin position="116"/>
        <end position="223"/>
    </location>
</feature>
<keyword evidence="12 20" id="KW-0675">Receptor</keyword>
<feature type="domain" description="TonB-dependent receptor-like beta-barrel" evidence="18">
    <location>
        <begin position="296"/>
        <end position="753"/>
    </location>
</feature>
<evidence type="ECO:0000313" key="21">
    <source>
        <dbReference type="Proteomes" id="UP000295122"/>
    </source>
</evidence>
<dbReference type="FunFam" id="2.40.170.20:FF:000005">
    <property type="entry name" value="TonB-dependent siderophore receptor"/>
    <property type="match status" value="1"/>
</dbReference>
<dbReference type="PROSITE" id="PS52016">
    <property type="entry name" value="TONB_DEPENDENT_REC_3"/>
    <property type="match status" value="1"/>
</dbReference>
<keyword evidence="11 14" id="KW-0472">Membrane</keyword>